<evidence type="ECO:0000256" key="1">
    <source>
        <dbReference type="ARBA" id="ARBA00005189"/>
    </source>
</evidence>
<organism evidence="12 13">
    <name type="scientific">Aliidongia dinghuensis</name>
    <dbReference type="NCBI Taxonomy" id="1867774"/>
    <lineage>
        <taxon>Bacteria</taxon>
        <taxon>Pseudomonadati</taxon>
        <taxon>Pseudomonadota</taxon>
        <taxon>Alphaproteobacteria</taxon>
        <taxon>Rhodospirillales</taxon>
        <taxon>Dongiaceae</taxon>
        <taxon>Aliidongia</taxon>
    </lineage>
</organism>
<dbReference type="RefSeq" id="WP_189050419.1">
    <property type="nucleotide sequence ID" value="NZ_BMJQ01000013.1"/>
</dbReference>
<dbReference type="GO" id="GO:0006629">
    <property type="term" value="P:lipid metabolic process"/>
    <property type="evidence" value="ECO:0007669"/>
    <property type="project" value="UniProtKB-KW"/>
</dbReference>
<dbReference type="SUPFAM" id="SSF55729">
    <property type="entry name" value="Acyl-CoA N-acyltransferases (Nat)"/>
    <property type="match status" value="1"/>
</dbReference>
<dbReference type="Proteomes" id="UP000646365">
    <property type="component" value="Unassembled WGS sequence"/>
</dbReference>
<dbReference type="PANTHER" id="PTHR37323">
    <property type="entry name" value="GCN5-RELATED N-ACETYLTRANSFERASE"/>
    <property type="match status" value="1"/>
</dbReference>
<protein>
    <recommendedName>
        <fullName evidence="8">L-ornithine N(alpha)-acyltransferase</fullName>
        <ecNumber evidence="7">2.3.2.30</ecNumber>
    </recommendedName>
</protein>
<accession>A0A8J3E762</accession>
<dbReference type="Gene3D" id="3.40.630.30">
    <property type="match status" value="1"/>
</dbReference>
<evidence type="ECO:0000256" key="7">
    <source>
        <dbReference type="ARBA" id="ARBA00039058"/>
    </source>
</evidence>
<dbReference type="EMBL" id="BMJQ01000013">
    <property type="protein sequence ID" value="GGF35595.1"/>
    <property type="molecule type" value="Genomic_DNA"/>
</dbReference>
<feature type="region of interest" description="Disordered" evidence="11">
    <location>
        <begin position="1"/>
        <end position="27"/>
    </location>
</feature>
<evidence type="ECO:0000256" key="6">
    <source>
        <dbReference type="ARBA" id="ARBA00038095"/>
    </source>
</evidence>
<dbReference type="Pfam" id="PF13444">
    <property type="entry name" value="Acetyltransf_5"/>
    <property type="match status" value="1"/>
</dbReference>
<reference evidence="12" key="2">
    <citation type="submission" date="2020-09" db="EMBL/GenBank/DDBJ databases">
        <authorList>
            <person name="Sun Q."/>
            <person name="Zhou Y."/>
        </authorList>
    </citation>
    <scope>NUCLEOTIDE SEQUENCE</scope>
    <source>
        <strain evidence="12">CGMCC 1.15725</strain>
    </source>
</reference>
<sequence length="294" mass="32284">MVEAVARHGQSTAPGTGHSAAGSAPPSIYDGIRQNNIEVRIARTAAEIAAAQRLRYKIFYGEMNARPTAEVEAEGRDFDKFDAYCEHLLVLDHSEGLPEGEVIGTYRLLRRTLADRHDGFYTATEFDIAPLVAVPGEIMELGRACVDARFRNRPTMQLLWRGIASYVQFHDVKIMFGCASLPGTDPAALARPLSYLHYNHLAPAQIRARALPDRFVPTDILPSGEVDAEAAVAELDARATIAALPPLIKGYLRLGGFIGDGAVIDPEFQTTDVCIIVVTDMMAEKYFNHYIRTP</sequence>
<evidence type="ECO:0000313" key="13">
    <source>
        <dbReference type="Proteomes" id="UP000646365"/>
    </source>
</evidence>
<keyword evidence="3" id="KW-0808">Transferase</keyword>
<keyword evidence="5" id="KW-0012">Acyltransferase</keyword>
<comment type="catalytic activity">
    <reaction evidence="10">
        <text>a (3R)-hydroxyacyl-[ACP] + L-ornithine = a lyso-ornithine lipid + holo-[ACP] + H(+)</text>
        <dbReference type="Rhea" id="RHEA:20633"/>
        <dbReference type="Rhea" id="RHEA-COMP:9685"/>
        <dbReference type="Rhea" id="RHEA-COMP:9945"/>
        <dbReference type="ChEBI" id="CHEBI:15378"/>
        <dbReference type="ChEBI" id="CHEBI:46911"/>
        <dbReference type="ChEBI" id="CHEBI:64479"/>
        <dbReference type="ChEBI" id="CHEBI:78827"/>
        <dbReference type="ChEBI" id="CHEBI:138482"/>
        <dbReference type="EC" id="2.3.2.30"/>
    </reaction>
    <physiologicalReaction direction="left-to-right" evidence="10">
        <dbReference type="Rhea" id="RHEA:20634"/>
    </physiologicalReaction>
</comment>
<proteinExistence type="inferred from homology"/>
<keyword evidence="4" id="KW-0443">Lipid metabolism</keyword>
<dbReference type="PANTHER" id="PTHR37323:SF1">
    <property type="entry name" value="L-ORNITHINE N(ALPHA)-ACYLTRANSFERASE"/>
    <property type="match status" value="1"/>
</dbReference>
<name>A0A8J3E762_9PROT</name>
<gene>
    <name evidence="12" type="ORF">GCM10011611_47410</name>
</gene>
<evidence type="ECO:0000256" key="3">
    <source>
        <dbReference type="ARBA" id="ARBA00022679"/>
    </source>
</evidence>
<evidence type="ECO:0000256" key="9">
    <source>
        <dbReference type="ARBA" id="ARBA00045724"/>
    </source>
</evidence>
<comment type="similarity">
    <text evidence="6">Belongs to the acetyltransferase family. OlsB subfamily.</text>
</comment>
<reference evidence="12" key="1">
    <citation type="journal article" date="2014" name="Int. J. Syst. Evol. Microbiol.">
        <title>Complete genome sequence of Corynebacterium casei LMG S-19264T (=DSM 44701T), isolated from a smear-ripened cheese.</title>
        <authorList>
            <consortium name="US DOE Joint Genome Institute (JGI-PGF)"/>
            <person name="Walter F."/>
            <person name="Albersmeier A."/>
            <person name="Kalinowski J."/>
            <person name="Ruckert C."/>
        </authorList>
    </citation>
    <scope>NUCLEOTIDE SEQUENCE</scope>
    <source>
        <strain evidence="12">CGMCC 1.15725</strain>
    </source>
</reference>
<comment type="pathway">
    <text evidence="1">Lipid metabolism.</text>
</comment>
<evidence type="ECO:0000256" key="2">
    <source>
        <dbReference type="ARBA" id="ARBA00022516"/>
    </source>
</evidence>
<comment type="function">
    <text evidence="9">Catalyzes the first step in the biosynthesis of ornithine lipids, which are phosphorus-free membrane lipids. Catalyzes the 3-hydroxyacyl-acyl carrier protein-dependent acylation of ornithine to form lyso-ornithine lipid (LOL).</text>
</comment>
<evidence type="ECO:0000256" key="4">
    <source>
        <dbReference type="ARBA" id="ARBA00023098"/>
    </source>
</evidence>
<keyword evidence="13" id="KW-1185">Reference proteome</keyword>
<dbReference type="EC" id="2.3.2.30" evidence="7"/>
<dbReference type="AlphaFoldDB" id="A0A8J3E762"/>
<keyword evidence="2" id="KW-0444">Lipid biosynthesis</keyword>
<evidence type="ECO:0000256" key="5">
    <source>
        <dbReference type="ARBA" id="ARBA00023315"/>
    </source>
</evidence>
<evidence type="ECO:0000313" key="12">
    <source>
        <dbReference type="EMBL" id="GGF35595.1"/>
    </source>
</evidence>
<evidence type="ECO:0000256" key="11">
    <source>
        <dbReference type="SAM" id="MobiDB-lite"/>
    </source>
</evidence>
<evidence type="ECO:0000256" key="10">
    <source>
        <dbReference type="ARBA" id="ARBA00047785"/>
    </source>
</evidence>
<dbReference type="InterPro" id="IPR052351">
    <property type="entry name" value="Ornithine_N-alpha-AT"/>
</dbReference>
<dbReference type="InterPro" id="IPR016181">
    <property type="entry name" value="Acyl_CoA_acyltransferase"/>
</dbReference>
<dbReference type="GO" id="GO:0043810">
    <property type="term" value="F:ornithine-acyl [acyl carrier protein] N-acyltransferase activity"/>
    <property type="evidence" value="ECO:0007669"/>
    <property type="project" value="UniProtKB-EC"/>
</dbReference>
<evidence type="ECO:0000256" key="8">
    <source>
        <dbReference type="ARBA" id="ARBA00039866"/>
    </source>
</evidence>
<comment type="caution">
    <text evidence="12">The sequence shown here is derived from an EMBL/GenBank/DDBJ whole genome shotgun (WGS) entry which is preliminary data.</text>
</comment>